<sequence>MTNNLAWLLVLLLRSVLNETAAQIPPPGFRYASYEVIIPRKVTLRHGHKEPHSVNYLLKIEGKSHLVYLRQKRAFVPKHFPVFTYSTKGDLQVDYPFIRDDCFYHGFVLGIPVSLIILSTCSGGLKGVLRIESKMYEIKPVPASATFQHVVYQLEEHDGVAWCGVIEEKHHGAATIQNTETVATEKEQDIPWQTERMYAKLAVVVEHERYVQFGRNETVVVLEVMDIIHFVDSLFVPLGTHVVLVGLEIWSENASIFQLELFAGEVLVPVTYQSSAMGLQHGVLKMFMYKMGPHVKMVPTVIMGIALLTKNSAR</sequence>
<evidence type="ECO:0000313" key="2">
    <source>
        <dbReference type="Proteomes" id="UP000827872"/>
    </source>
</evidence>
<keyword evidence="2" id="KW-1185">Reference proteome</keyword>
<protein>
    <submittedName>
        <fullName evidence="1">Uncharacterized protein</fullName>
    </submittedName>
</protein>
<reference evidence="1" key="1">
    <citation type="submission" date="2021-08" db="EMBL/GenBank/DDBJ databases">
        <title>The first chromosome-level gecko genome reveals the dynamic sex chromosomes of Neotropical dwarf geckos (Sphaerodactylidae: Sphaerodactylus).</title>
        <authorList>
            <person name="Pinto B.J."/>
            <person name="Keating S.E."/>
            <person name="Gamble T."/>
        </authorList>
    </citation>
    <scope>NUCLEOTIDE SEQUENCE</scope>
    <source>
        <strain evidence="1">TG3544</strain>
    </source>
</reference>
<accession>A0ACB8G545</accession>
<organism evidence="1 2">
    <name type="scientific">Sphaerodactylus townsendi</name>
    <dbReference type="NCBI Taxonomy" id="933632"/>
    <lineage>
        <taxon>Eukaryota</taxon>
        <taxon>Metazoa</taxon>
        <taxon>Chordata</taxon>
        <taxon>Craniata</taxon>
        <taxon>Vertebrata</taxon>
        <taxon>Euteleostomi</taxon>
        <taxon>Lepidosauria</taxon>
        <taxon>Squamata</taxon>
        <taxon>Bifurcata</taxon>
        <taxon>Gekkota</taxon>
        <taxon>Sphaerodactylidae</taxon>
        <taxon>Sphaerodactylus</taxon>
    </lineage>
</organism>
<gene>
    <name evidence="1" type="ORF">K3G42_028513</name>
</gene>
<evidence type="ECO:0000313" key="1">
    <source>
        <dbReference type="EMBL" id="KAH8014344.1"/>
    </source>
</evidence>
<name>A0ACB8G545_9SAUR</name>
<comment type="caution">
    <text evidence="1">The sequence shown here is derived from an EMBL/GenBank/DDBJ whole genome shotgun (WGS) entry which is preliminary data.</text>
</comment>
<proteinExistence type="predicted"/>
<dbReference type="EMBL" id="CM037615">
    <property type="protein sequence ID" value="KAH8014344.1"/>
    <property type="molecule type" value="Genomic_DNA"/>
</dbReference>
<dbReference type="Proteomes" id="UP000827872">
    <property type="component" value="Linkage Group LG02"/>
</dbReference>